<reference evidence="3 4" key="1">
    <citation type="submission" date="2014-06" db="EMBL/GenBank/DDBJ databases">
        <authorList>
            <person name="Swart Estienne"/>
        </authorList>
    </citation>
    <scope>NUCLEOTIDE SEQUENCE [LARGE SCALE GENOMIC DNA]</scope>
    <source>
        <strain evidence="3 4">130c</strain>
    </source>
</reference>
<organism evidence="3 4">
    <name type="scientific">Stylonychia lemnae</name>
    <name type="common">Ciliate</name>
    <dbReference type="NCBI Taxonomy" id="5949"/>
    <lineage>
        <taxon>Eukaryota</taxon>
        <taxon>Sar</taxon>
        <taxon>Alveolata</taxon>
        <taxon>Ciliophora</taxon>
        <taxon>Intramacronucleata</taxon>
        <taxon>Spirotrichea</taxon>
        <taxon>Stichotrichia</taxon>
        <taxon>Sporadotrichida</taxon>
        <taxon>Oxytrichidae</taxon>
        <taxon>Stylonychinae</taxon>
        <taxon>Stylonychia</taxon>
    </lineage>
</organism>
<protein>
    <submittedName>
        <fullName evidence="3">Wd-40 repeat protein</fullName>
    </submittedName>
</protein>
<sequence>MLGTFKNVMFGPSDQIIFCQQLPIDHVKNKIELGNEYKSLVIFKCNYKKPEQKEHNQNDWLIGVQNIEEEQKPKEYNLPDEICKYLVGYPELELSDYFIDKFLFGTYNKSKTLLVYQMERLKKQVNLFLKKVLYLTVKNLQLLRFINNEKKKIVEIKLYNSTYEQEDNNVIQNIYQNFHADESFQVYSSDGLNYVYDINEQRIINTLPSHFKFNFGMFMKLGNIYYLVQNRLSNNLYLIKQDQSQEFNEITFKNGETYYNDIHQIISISDKEIKIMGLSDQKFEMLKINLTDYTAEITKLDENLRNYKKQVHKNESGEIFVISYAQKQVAIYSIKQRKNILQILRAEEQLVEDLAISFIQNAIFVLQEKNTIKAYNITTGESLKSLDKQFQITNQIVVSIKIIQDYLMIEKIGKRMTKELHEIKNGSFTSKQASNSLNLDYPLIQLCHVPQAKYIVIDKQNGMSFYHNQGDKRIALLKTYFTTDEYNQIKRVDEILNTDNPLNKISDISTYLKFYPGIGNILNIVALKPIFLEIISKKLQLMDKCDIPMILMKNQINGNSPIDIACQSNQLKSLNILFELLTKYQDDHGFNYLMDNQLIYLIKKGLNLQEYFESSLPKFQIISEQYPYQHSDAYQYIKGENNLSTPSDVKGKYEDIFTFENTLEESQTSIEYYLINLPETLQKLELIKALSITKNLDYFDNLTIQTIIQFKWREYTKTFFKLKFFIFSLFVFSLVFEIWYSNYKGKTQAQPSNDDKNIGITSYPDSRDLTLMIINKSICFTVLLCFFFYEVISSLGDYTIEDHQNQHSSLMIIITWTIWIIAVMTINIVFMNFIIAVIQDSYEKMMQRSVAQSYQVKAKLIKERELFMNPMKDDKNFPKYLILRRPIITFDDDSGEWQGFIKDLKYTIRTTTGKSKAEILQNLHSIQSKNNEGLDEKIRSLNQKLDQAQEISKNELQKQSKGVNELDVQVKRLDVQVKRLDAQGKGLDTKVDRLDVQVKGLDTKVNGLDTKVDGLDTKVDGLDTKVDSLGTSVLRIQDDMEFIKSSLTQLLQNQNQ</sequence>
<gene>
    <name evidence="3" type="primary">Contig2597.g2791</name>
    <name evidence="3" type="ORF">STYLEM_11720</name>
</gene>
<feature type="coiled-coil region" evidence="1">
    <location>
        <begin position="931"/>
        <end position="983"/>
    </location>
</feature>
<dbReference type="Proteomes" id="UP000039865">
    <property type="component" value="Unassembled WGS sequence"/>
</dbReference>
<dbReference type="Gene3D" id="1.20.1270.70">
    <property type="entry name" value="Designed single chain three-helix bundle"/>
    <property type="match status" value="1"/>
</dbReference>
<dbReference type="SUPFAM" id="SSF50969">
    <property type="entry name" value="YVTN repeat-like/Quinoprotein amine dehydrogenase"/>
    <property type="match status" value="1"/>
</dbReference>
<proteinExistence type="predicted"/>
<evidence type="ECO:0000256" key="2">
    <source>
        <dbReference type="SAM" id="Phobius"/>
    </source>
</evidence>
<name>A0A078AMT5_STYLE</name>
<keyword evidence="2" id="KW-0472">Membrane</keyword>
<dbReference type="EMBL" id="CCKQ01011152">
    <property type="protein sequence ID" value="CDW82687.1"/>
    <property type="molecule type" value="Genomic_DNA"/>
</dbReference>
<evidence type="ECO:0000313" key="3">
    <source>
        <dbReference type="EMBL" id="CDW82687.1"/>
    </source>
</evidence>
<keyword evidence="2" id="KW-0812">Transmembrane</keyword>
<feature type="transmembrane region" description="Helical" evidence="2">
    <location>
        <begin position="809"/>
        <end position="838"/>
    </location>
</feature>
<evidence type="ECO:0000256" key="1">
    <source>
        <dbReference type="SAM" id="Coils"/>
    </source>
</evidence>
<feature type="transmembrane region" description="Helical" evidence="2">
    <location>
        <begin position="769"/>
        <end position="789"/>
    </location>
</feature>
<dbReference type="Gene3D" id="2.130.10.10">
    <property type="entry name" value="YVTN repeat-like/Quinoprotein amine dehydrogenase"/>
    <property type="match status" value="1"/>
</dbReference>
<feature type="transmembrane region" description="Helical" evidence="2">
    <location>
        <begin position="722"/>
        <end position="740"/>
    </location>
</feature>
<keyword evidence="2" id="KW-1133">Transmembrane helix</keyword>
<dbReference type="InterPro" id="IPR015943">
    <property type="entry name" value="WD40/YVTN_repeat-like_dom_sf"/>
</dbReference>
<dbReference type="InParanoid" id="A0A078AMT5"/>
<dbReference type="InterPro" id="IPR011044">
    <property type="entry name" value="Quino_amine_DH_bsu"/>
</dbReference>
<feature type="coiled-coil region" evidence="1">
    <location>
        <begin position="283"/>
        <end position="310"/>
    </location>
</feature>
<keyword evidence="4" id="KW-1185">Reference proteome</keyword>
<keyword evidence="1" id="KW-0175">Coiled coil</keyword>
<accession>A0A078AMT5</accession>
<evidence type="ECO:0000313" key="4">
    <source>
        <dbReference type="Proteomes" id="UP000039865"/>
    </source>
</evidence>
<dbReference type="AlphaFoldDB" id="A0A078AMT5"/>